<protein>
    <submittedName>
        <fullName evidence="1">Uncharacterized protein</fullName>
    </submittedName>
</protein>
<comment type="caution">
    <text evidence="1">The sequence shown here is derived from an EMBL/GenBank/DDBJ whole genome shotgun (WGS) entry which is preliminary data.</text>
</comment>
<accession>A0A7X1SRX5</accession>
<evidence type="ECO:0000313" key="2">
    <source>
        <dbReference type="Proteomes" id="UP000432209"/>
    </source>
</evidence>
<evidence type="ECO:0000313" key="1">
    <source>
        <dbReference type="EMBL" id="MQR99219.1"/>
    </source>
</evidence>
<dbReference type="Proteomes" id="UP000432209">
    <property type="component" value="Unassembled WGS sequence"/>
</dbReference>
<gene>
    <name evidence="1" type="ORF">GFJ39_08350</name>
</gene>
<reference evidence="1 2" key="1">
    <citation type="submission" date="2019-10" db="EMBL/GenBank/DDBJ databases">
        <title>Gluconobacter aidae sp. nov., a novel species of acetic acid bacteria isolated in Thailand.</title>
        <authorList>
            <person name="Yukphan P."/>
            <person name="Charoenyingcharoen P."/>
            <person name="Malimas S."/>
            <person name="Muramatsu Y."/>
            <person name="Nakagawa Y."/>
            <person name="Tanasupawat S."/>
            <person name="Yamada Y."/>
        </authorList>
    </citation>
    <scope>NUCLEOTIDE SEQUENCE [LARGE SCALE GENOMIC DNA]</scope>
    <source>
        <strain evidence="1 2">AC10</strain>
    </source>
</reference>
<organism evidence="1 2">
    <name type="scientific">Gluconobacter aidae</name>
    <dbReference type="NCBI Taxonomy" id="2662454"/>
    <lineage>
        <taxon>Bacteria</taxon>
        <taxon>Pseudomonadati</taxon>
        <taxon>Pseudomonadota</taxon>
        <taxon>Alphaproteobacteria</taxon>
        <taxon>Acetobacterales</taxon>
        <taxon>Acetobacteraceae</taxon>
        <taxon>Gluconobacter</taxon>
    </lineage>
</organism>
<sequence length="87" mass="9570">MPAEAQAVPDDDQPLETTVKRGWRNSQMNLSGLMGVLRAACFAKNVVRSAAVFPIFISHKVNINEKFLSESFLLKALDGLLFFSVAT</sequence>
<dbReference type="AlphaFoldDB" id="A0A7X1SRX5"/>
<proteinExistence type="predicted"/>
<dbReference type="EMBL" id="WIPH01000016">
    <property type="protein sequence ID" value="MQR99219.1"/>
    <property type="molecule type" value="Genomic_DNA"/>
</dbReference>
<keyword evidence="2" id="KW-1185">Reference proteome</keyword>
<dbReference type="RefSeq" id="WP_153430907.1">
    <property type="nucleotide sequence ID" value="NZ_WIPH01000016.1"/>
</dbReference>
<name>A0A7X1SRX5_9PROT</name>